<reference evidence="2" key="1">
    <citation type="journal article" date="2014" name="Front. Microbiol.">
        <title>High frequency of phylogenetically diverse reductive dehalogenase-homologous genes in deep subseafloor sedimentary metagenomes.</title>
        <authorList>
            <person name="Kawai M."/>
            <person name="Futagami T."/>
            <person name="Toyoda A."/>
            <person name="Takaki Y."/>
            <person name="Nishi S."/>
            <person name="Hori S."/>
            <person name="Arai W."/>
            <person name="Tsubouchi T."/>
            <person name="Morono Y."/>
            <person name="Uchiyama I."/>
            <person name="Ito T."/>
            <person name="Fujiyama A."/>
            <person name="Inagaki F."/>
            <person name="Takami H."/>
        </authorList>
    </citation>
    <scope>NUCLEOTIDE SEQUENCE</scope>
    <source>
        <strain evidence="2">Expedition CK06-06</strain>
    </source>
</reference>
<organism evidence="2">
    <name type="scientific">marine sediment metagenome</name>
    <dbReference type="NCBI Taxonomy" id="412755"/>
    <lineage>
        <taxon>unclassified sequences</taxon>
        <taxon>metagenomes</taxon>
        <taxon>ecological metagenomes</taxon>
    </lineage>
</organism>
<comment type="caution">
    <text evidence="2">The sequence shown here is derived from an EMBL/GenBank/DDBJ whole genome shotgun (WGS) entry which is preliminary data.</text>
</comment>
<dbReference type="AlphaFoldDB" id="X0URE2"/>
<feature type="non-terminal residue" evidence="2">
    <location>
        <position position="1"/>
    </location>
</feature>
<protein>
    <submittedName>
        <fullName evidence="2">Uncharacterized protein</fullName>
    </submittedName>
</protein>
<name>X0URE2_9ZZZZ</name>
<keyword evidence="1" id="KW-1133">Transmembrane helix</keyword>
<keyword evidence="1" id="KW-0812">Transmembrane</keyword>
<gene>
    <name evidence="2" type="ORF">S01H1_34201</name>
</gene>
<proteinExistence type="predicted"/>
<sequence length="49" mass="5348">LLFVILGLVALFTANKILMLVAALFLALSIVMTIGLLIYTGFFQKSSEE</sequence>
<evidence type="ECO:0000256" key="1">
    <source>
        <dbReference type="SAM" id="Phobius"/>
    </source>
</evidence>
<feature type="transmembrane region" description="Helical" evidence="1">
    <location>
        <begin position="17"/>
        <end position="39"/>
    </location>
</feature>
<evidence type="ECO:0000313" key="2">
    <source>
        <dbReference type="EMBL" id="GAG01817.1"/>
    </source>
</evidence>
<keyword evidence="1" id="KW-0472">Membrane</keyword>
<dbReference type="EMBL" id="BARS01021279">
    <property type="protein sequence ID" value="GAG01817.1"/>
    <property type="molecule type" value="Genomic_DNA"/>
</dbReference>
<accession>X0URE2</accession>